<dbReference type="EMBL" id="CXST01000002">
    <property type="protein sequence ID" value="CTQ45723.1"/>
    <property type="molecule type" value="Genomic_DNA"/>
</dbReference>
<organism evidence="1 2">
    <name type="scientific">Roseibium aggregatum</name>
    <dbReference type="NCBI Taxonomy" id="187304"/>
    <lineage>
        <taxon>Bacteria</taxon>
        <taxon>Pseudomonadati</taxon>
        <taxon>Pseudomonadota</taxon>
        <taxon>Alphaproteobacteria</taxon>
        <taxon>Hyphomicrobiales</taxon>
        <taxon>Stappiaceae</taxon>
        <taxon>Roseibium</taxon>
    </lineage>
</organism>
<sequence length="70" mass="8084">MTAIQFEATASELGWRWSARSGGRKFHITASFDFPDEFVVWRESYDGEKIPFDNVSSLWKAQQIVAEKIN</sequence>
<dbReference type="Proteomes" id="UP000048926">
    <property type="component" value="Unassembled WGS sequence"/>
</dbReference>
<gene>
    <name evidence="1" type="ORF">LAL4801_04178</name>
</gene>
<dbReference type="RefSeq" id="WP_055658922.1">
    <property type="nucleotide sequence ID" value="NZ_CXST01000002.1"/>
</dbReference>
<reference evidence="2" key="1">
    <citation type="submission" date="2015-07" db="EMBL/GenBank/DDBJ databases">
        <authorList>
            <person name="Rodrigo-Torres Lidia"/>
            <person name="Arahal R.David."/>
        </authorList>
    </citation>
    <scope>NUCLEOTIDE SEQUENCE [LARGE SCALE GENOMIC DNA]</scope>
    <source>
        <strain evidence="2">CECT 4801</strain>
    </source>
</reference>
<evidence type="ECO:0000313" key="2">
    <source>
        <dbReference type="Proteomes" id="UP000048926"/>
    </source>
</evidence>
<protein>
    <submittedName>
        <fullName evidence="1">Uncharacterized protein</fullName>
    </submittedName>
</protein>
<keyword evidence="2" id="KW-1185">Reference proteome</keyword>
<name>A0A0M6Y861_9HYPH</name>
<evidence type="ECO:0000313" key="1">
    <source>
        <dbReference type="EMBL" id="CTQ45723.1"/>
    </source>
</evidence>
<accession>A0A0M6Y861</accession>
<proteinExistence type="predicted"/>
<dbReference type="AlphaFoldDB" id="A0A0M6Y861"/>